<comment type="similarity">
    <text evidence="1">Belongs to the membrane fusion protein (MFP) (TC 8.A.1) family.</text>
</comment>
<dbReference type="InterPro" id="IPR058792">
    <property type="entry name" value="Beta-barrel_RND_2"/>
</dbReference>
<protein>
    <submittedName>
        <fullName evidence="4">RND family efflux transporter, MFP subunit</fullName>
    </submittedName>
</protein>
<evidence type="ECO:0000313" key="5">
    <source>
        <dbReference type="Proteomes" id="UP000184287"/>
    </source>
</evidence>
<dbReference type="PANTHER" id="PTHR30469">
    <property type="entry name" value="MULTIDRUG RESISTANCE PROTEIN MDTA"/>
    <property type="match status" value="1"/>
</dbReference>
<evidence type="ECO:0000259" key="2">
    <source>
        <dbReference type="Pfam" id="PF25954"/>
    </source>
</evidence>
<dbReference type="GO" id="GO:1990281">
    <property type="term" value="C:efflux pump complex"/>
    <property type="evidence" value="ECO:0007669"/>
    <property type="project" value="TreeGrafter"/>
</dbReference>
<gene>
    <name evidence="4" type="ORF">SAMN04488522_103691</name>
</gene>
<organism evidence="4 5">
    <name type="scientific">Pedobacter caeni</name>
    <dbReference type="NCBI Taxonomy" id="288992"/>
    <lineage>
        <taxon>Bacteria</taxon>
        <taxon>Pseudomonadati</taxon>
        <taxon>Bacteroidota</taxon>
        <taxon>Sphingobacteriia</taxon>
        <taxon>Sphingobacteriales</taxon>
        <taxon>Sphingobacteriaceae</taxon>
        <taxon>Pedobacter</taxon>
    </lineage>
</organism>
<accession>A0A1M5EKT6</accession>
<evidence type="ECO:0000256" key="1">
    <source>
        <dbReference type="ARBA" id="ARBA00009477"/>
    </source>
</evidence>
<dbReference type="SUPFAM" id="SSF111369">
    <property type="entry name" value="HlyD-like secretion proteins"/>
    <property type="match status" value="1"/>
</dbReference>
<dbReference type="EMBL" id="FQUQ01000003">
    <property type="protein sequence ID" value="SHF79807.1"/>
    <property type="molecule type" value="Genomic_DNA"/>
</dbReference>
<dbReference type="Proteomes" id="UP000184287">
    <property type="component" value="Unassembled WGS sequence"/>
</dbReference>
<keyword evidence="5" id="KW-1185">Reference proteome</keyword>
<dbReference type="PANTHER" id="PTHR30469:SF37">
    <property type="entry name" value="RAGD PROTEIN"/>
    <property type="match status" value="1"/>
</dbReference>
<dbReference type="InterPro" id="IPR058647">
    <property type="entry name" value="BSH_CzcB-like"/>
</dbReference>
<feature type="domain" description="CzcB-like barrel-sandwich hybrid" evidence="3">
    <location>
        <begin position="95"/>
        <end position="230"/>
    </location>
</feature>
<dbReference type="Gene3D" id="2.40.50.100">
    <property type="match status" value="1"/>
</dbReference>
<dbReference type="InterPro" id="IPR006143">
    <property type="entry name" value="RND_pump_MFP"/>
</dbReference>
<feature type="domain" description="CusB-like beta-barrel" evidence="2">
    <location>
        <begin position="244"/>
        <end position="316"/>
    </location>
</feature>
<dbReference type="Pfam" id="PF25954">
    <property type="entry name" value="Beta-barrel_RND_2"/>
    <property type="match status" value="1"/>
</dbReference>
<sequence>MKASPPLTREKNNDILMKSIEKYKYALLMFLPLAFVACSSEQPKTRQEAGQQNQQTGTKTEVKAGLPKPQFVKPMLEQPVYQLSLPGELRPYEEVTIYPKIKGFVKKIFVDRGSKVKKGQLLALLEAPEVAQRYQSARSDEQKSYEDYRYSRQSYERLKKAAMKSGAVAAIELDKAMSKLKGDSAAYAAVKSNTLVSDQLQQYLSIRAPFDGTVMDKNVSVGALVGENNTMPMFSIVQNDRLRLTIAIPEKHSQSISKETKASFTVSALPGKTFHALLSRNGEFLQQKLRSVTAEFDVVNKDLLLGGGEYAQVNLQMRRPEATFWLPATSVVQAQSGVFIVKLEGKLIKRIPVMPGIRKGELIEVFGALHIEDQILKKGTEEWKDGQKI</sequence>
<dbReference type="Gene3D" id="1.10.287.470">
    <property type="entry name" value="Helix hairpin bin"/>
    <property type="match status" value="1"/>
</dbReference>
<evidence type="ECO:0000259" key="3">
    <source>
        <dbReference type="Pfam" id="PF25973"/>
    </source>
</evidence>
<dbReference type="Pfam" id="PF25973">
    <property type="entry name" value="BSH_CzcB"/>
    <property type="match status" value="1"/>
</dbReference>
<dbReference type="AlphaFoldDB" id="A0A1M5EKT6"/>
<dbReference type="GO" id="GO:0015562">
    <property type="term" value="F:efflux transmembrane transporter activity"/>
    <property type="evidence" value="ECO:0007669"/>
    <property type="project" value="TreeGrafter"/>
</dbReference>
<dbReference type="Gene3D" id="2.40.30.170">
    <property type="match status" value="1"/>
</dbReference>
<dbReference type="STRING" id="288992.SAMN04488522_103691"/>
<dbReference type="NCBIfam" id="TIGR01730">
    <property type="entry name" value="RND_mfp"/>
    <property type="match status" value="1"/>
</dbReference>
<reference evidence="5" key="1">
    <citation type="submission" date="2016-11" db="EMBL/GenBank/DDBJ databases">
        <authorList>
            <person name="Varghese N."/>
            <person name="Submissions S."/>
        </authorList>
    </citation>
    <scope>NUCLEOTIDE SEQUENCE [LARGE SCALE GENOMIC DNA]</scope>
    <source>
        <strain evidence="5">DSM 16990</strain>
    </source>
</reference>
<evidence type="ECO:0000313" key="4">
    <source>
        <dbReference type="EMBL" id="SHF79807.1"/>
    </source>
</evidence>
<name>A0A1M5EKT6_9SPHI</name>
<dbReference type="Gene3D" id="2.40.420.20">
    <property type="match status" value="1"/>
</dbReference>
<proteinExistence type="inferred from homology"/>